<keyword evidence="1" id="KW-1133">Transmembrane helix</keyword>
<reference evidence="2 3" key="1">
    <citation type="journal article" date="2014" name="PLoS Genet.">
        <title>Phylogenetically driven sequencing of extremely halophilic archaea reveals strategies for static and dynamic osmo-response.</title>
        <authorList>
            <person name="Becker E.A."/>
            <person name="Seitzer P.M."/>
            <person name="Tritt A."/>
            <person name="Larsen D."/>
            <person name="Krusor M."/>
            <person name="Yao A.I."/>
            <person name="Wu D."/>
            <person name="Madern D."/>
            <person name="Eisen J.A."/>
            <person name="Darling A.E."/>
            <person name="Facciotti M.T."/>
        </authorList>
    </citation>
    <scope>NUCLEOTIDE SEQUENCE [LARGE SCALE GENOMIC DNA]</scope>
    <source>
        <strain evidence="2 3">2-9-1</strain>
    </source>
</reference>
<dbReference type="RefSeq" id="WP_006882914.1">
    <property type="nucleotide sequence ID" value="NZ_AOIU01000013.1"/>
</dbReference>
<evidence type="ECO:0000313" key="3">
    <source>
        <dbReference type="Proteomes" id="UP000011626"/>
    </source>
</evidence>
<keyword evidence="3" id="KW-1185">Reference proteome</keyword>
<proteinExistence type="predicted"/>
<gene>
    <name evidence="2" type="ORF">C475_06210</name>
</gene>
<protein>
    <submittedName>
        <fullName evidence="2">Uncharacterized protein</fullName>
    </submittedName>
</protein>
<dbReference type="AlphaFoldDB" id="M0CWC6"/>
<feature type="transmembrane region" description="Helical" evidence="1">
    <location>
        <begin position="34"/>
        <end position="53"/>
    </location>
</feature>
<comment type="caution">
    <text evidence="2">The sequence shown here is derived from an EMBL/GenBank/DDBJ whole genome shotgun (WGS) entry which is preliminary data.</text>
</comment>
<keyword evidence="1" id="KW-0472">Membrane</keyword>
<keyword evidence="1" id="KW-0812">Transmembrane</keyword>
<dbReference type="STRING" id="797114.C475_06210"/>
<name>M0CWC6_9EURY</name>
<dbReference type="EMBL" id="AOIU01000013">
    <property type="protein sequence ID" value="ELZ27490.1"/>
    <property type="molecule type" value="Genomic_DNA"/>
</dbReference>
<evidence type="ECO:0000313" key="2">
    <source>
        <dbReference type="EMBL" id="ELZ27490.1"/>
    </source>
</evidence>
<organism evidence="2 3">
    <name type="scientific">Halosimplex carlsbadense 2-9-1</name>
    <dbReference type="NCBI Taxonomy" id="797114"/>
    <lineage>
        <taxon>Archaea</taxon>
        <taxon>Methanobacteriati</taxon>
        <taxon>Methanobacteriota</taxon>
        <taxon>Stenosarchaea group</taxon>
        <taxon>Halobacteria</taxon>
        <taxon>Halobacteriales</taxon>
        <taxon>Haloarculaceae</taxon>
        <taxon>Halosimplex</taxon>
    </lineage>
</organism>
<evidence type="ECO:0000256" key="1">
    <source>
        <dbReference type="SAM" id="Phobius"/>
    </source>
</evidence>
<dbReference type="Proteomes" id="UP000011626">
    <property type="component" value="Unassembled WGS sequence"/>
</dbReference>
<accession>M0CWC6</accession>
<sequence length="63" mass="6362">MGRQGITFDLGLLALGSLLLLGTAAVLFTGNLNVVGYGVPLAFAGLAAVFLGVTRLQRTVDGA</sequence>